<evidence type="ECO:0000256" key="6">
    <source>
        <dbReference type="SAM" id="Coils"/>
    </source>
</evidence>
<comment type="function">
    <text evidence="5">May play a role in ribosome biogenesis.</text>
</comment>
<evidence type="ECO:0000256" key="4">
    <source>
        <dbReference type="ARBA" id="ARBA00023242"/>
    </source>
</evidence>
<evidence type="ECO:0000256" key="1">
    <source>
        <dbReference type="ARBA" id="ARBA00008838"/>
    </source>
</evidence>
<sequence length="402" mass="45807">MARKRNWKRIDVSAVHESLVESNIARNISKEGIADDIVIDVVAPSKKIKAQQSAGALAHRGRVERSKLQKLVKRLKEDSNRIDIDTDDKATSEQVTAVSSSFTKPLQGNNEDVWGETCDKQAKRRPKVLNVYKVIPAVAAPHAGQSYNPAPEDYSDLINEVVKAIPKTELQSDEPLTELIRNALPSIEVDSLSFKKKQKLANLIVQENIDQNSILDVIQDITDDEADDDSEEDDATMGGEEGRRTRRLKKKTRTQRNKQKLHKENVKQALMRKTVKKLIHDIENLKENMKEIEQKQGSKESKTERLRSYLTRLIQRKAETRYGNKVYKVEPEEVALPDERASSIRQLQTPVKSPVDNVVRSIYSRGLLPPPPVLNRNYREYVSKKVIKRSMKYKSRLLEGTT</sequence>
<evidence type="ECO:0000313" key="8">
    <source>
        <dbReference type="EMBL" id="KAK1932735.1"/>
    </source>
</evidence>
<dbReference type="EMBL" id="JAHBMH010000073">
    <property type="protein sequence ID" value="KAK1932735.1"/>
    <property type="molecule type" value="Genomic_DNA"/>
</dbReference>
<feature type="compositionally biased region" description="Acidic residues" evidence="7">
    <location>
        <begin position="223"/>
        <end position="235"/>
    </location>
</feature>
<reference evidence="8" key="1">
    <citation type="journal article" date="2014" name="Nucleic Acids Res.">
        <title>The evolutionary dynamics of variant antigen genes in Babesia reveal a history of genomic innovation underlying host-parasite interaction.</title>
        <authorList>
            <person name="Jackson A.P."/>
            <person name="Otto T.D."/>
            <person name="Darby A."/>
            <person name="Ramaprasad A."/>
            <person name="Xia D."/>
            <person name="Echaide I.E."/>
            <person name="Farber M."/>
            <person name="Gahlot S."/>
            <person name="Gamble J."/>
            <person name="Gupta D."/>
            <person name="Gupta Y."/>
            <person name="Jackson L."/>
            <person name="Malandrin L."/>
            <person name="Malas T.B."/>
            <person name="Moussa E."/>
            <person name="Nair M."/>
            <person name="Reid A.J."/>
            <person name="Sanders M."/>
            <person name="Sharma J."/>
            <person name="Tracey A."/>
            <person name="Quail M.A."/>
            <person name="Weir W."/>
            <person name="Wastling J.M."/>
            <person name="Hall N."/>
            <person name="Willadsen P."/>
            <person name="Lingelbach K."/>
            <person name="Shiels B."/>
            <person name="Tait A."/>
            <person name="Berriman M."/>
            <person name="Allred D.R."/>
            <person name="Pain A."/>
        </authorList>
    </citation>
    <scope>NUCLEOTIDE SEQUENCE</scope>
    <source>
        <strain evidence="8">1802A</strain>
    </source>
</reference>
<evidence type="ECO:0000256" key="2">
    <source>
        <dbReference type="ARBA" id="ARBA00018339"/>
    </source>
</evidence>
<keyword evidence="9" id="KW-1185">Reference proteome</keyword>
<comment type="similarity">
    <text evidence="1 5">Belongs to the NOP53 family.</text>
</comment>
<dbReference type="GO" id="GO:0008097">
    <property type="term" value="F:5S rRNA binding"/>
    <property type="evidence" value="ECO:0007669"/>
    <property type="project" value="TreeGrafter"/>
</dbReference>
<dbReference type="Proteomes" id="UP001195914">
    <property type="component" value="Unassembled WGS sequence"/>
</dbReference>
<name>A0AAD9LDT2_BABDI</name>
<dbReference type="PANTHER" id="PTHR14211:SF7">
    <property type="entry name" value="RIBOSOME BIOGENESIS PROTEIN NOP53"/>
    <property type="match status" value="1"/>
</dbReference>
<evidence type="ECO:0000256" key="3">
    <source>
        <dbReference type="ARBA" id="ARBA00022517"/>
    </source>
</evidence>
<dbReference type="GO" id="GO:0000027">
    <property type="term" value="P:ribosomal large subunit assembly"/>
    <property type="evidence" value="ECO:0007669"/>
    <property type="project" value="UniProtKB-UniRule"/>
</dbReference>
<dbReference type="GO" id="GO:0006364">
    <property type="term" value="P:rRNA processing"/>
    <property type="evidence" value="ECO:0007669"/>
    <property type="project" value="TreeGrafter"/>
</dbReference>
<proteinExistence type="inferred from homology"/>
<dbReference type="PIRSF" id="PIRSF017302">
    <property type="entry name" value="Gltscr2"/>
    <property type="match status" value="1"/>
</dbReference>
<keyword evidence="3 5" id="KW-0690">Ribosome biogenesis</keyword>
<evidence type="ECO:0000256" key="7">
    <source>
        <dbReference type="SAM" id="MobiDB-lite"/>
    </source>
</evidence>
<feature type="region of interest" description="Disordered" evidence="7">
    <location>
        <begin position="223"/>
        <end position="263"/>
    </location>
</feature>
<evidence type="ECO:0000313" key="9">
    <source>
        <dbReference type="Proteomes" id="UP001195914"/>
    </source>
</evidence>
<reference evidence="8" key="2">
    <citation type="submission" date="2021-05" db="EMBL/GenBank/DDBJ databases">
        <authorList>
            <person name="Pain A."/>
        </authorList>
    </citation>
    <scope>NUCLEOTIDE SEQUENCE</scope>
    <source>
        <strain evidence="8">1802A</strain>
    </source>
</reference>
<dbReference type="GO" id="GO:0005654">
    <property type="term" value="C:nucleoplasm"/>
    <property type="evidence" value="ECO:0007669"/>
    <property type="project" value="UniProtKB-SubCell"/>
</dbReference>
<organism evidence="8 9">
    <name type="scientific">Babesia divergens</name>
    <dbReference type="NCBI Taxonomy" id="32595"/>
    <lineage>
        <taxon>Eukaryota</taxon>
        <taxon>Sar</taxon>
        <taxon>Alveolata</taxon>
        <taxon>Apicomplexa</taxon>
        <taxon>Aconoidasida</taxon>
        <taxon>Piroplasmida</taxon>
        <taxon>Babesiidae</taxon>
        <taxon>Babesia</taxon>
    </lineage>
</organism>
<comment type="caution">
    <text evidence="8">The sequence shown here is derived from an EMBL/GenBank/DDBJ whole genome shotgun (WGS) entry which is preliminary data.</text>
</comment>
<dbReference type="InterPro" id="IPR011687">
    <property type="entry name" value="Nop53/GLTSCR2"/>
</dbReference>
<dbReference type="GO" id="GO:0005730">
    <property type="term" value="C:nucleolus"/>
    <property type="evidence" value="ECO:0007669"/>
    <property type="project" value="UniProtKB-SubCell"/>
</dbReference>
<accession>A0AAD9LDT2</accession>
<dbReference type="Pfam" id="PF07767">
    <property type="entry name" value="Nop53"/>
    <property type="match status" value="1"/>
</dbReference>
<keyword evidence="4 5" id="KW-0539">Nucleus</keyword>
<gene>
    <name evidence="8" type="ORF">X943_000559</name>
</gene>
<feature type="compositionally biased region" description="Basic residues" evidence="7">
    <location>
        <begin position="244"/>
        <end position="261"/>
    </location>
</feature>
<protein>
    <recommendedName>
        <fullName evidence="2 5">Ribosome biogenesis protein NOP53</fullName>
    </recommendedName>
</protein>
<comment type="subcellular location">
    <subcellularLocation>
        <location evidence="5">Nucleus</location>
        <location evidence="5">Nucleolus</location>
    </subcellularLocation>
    <subcellularLocation>
        <location evidence="5">Nucleus</location>
        <location evidence="5">Nucleoplasm</location>
    </subcellularLocation>
</comment>
<dbReference type="AlphaFoldDB" id="A0AAD9LDT2"/>
<evidence type="ECO:0000256" key="5">
    <source>
        <dbReference type="PIRNR" id="PIRNR017302"/>
    </source>
</evidence>
<dbReference type="PANTHER" id="PTHR14211">
    <property type="entry name" value="GLIOMA SUPPRESSOR CANDIDATE REGION GENE 2"/>
    <property type="match status" value="1"/>
</dbReference>
<feature type="coiled-coil region" evidence="6">
    <location>
        <begin position="268"/>
        <end position="302"/>
    </location>
</feature>
<keyword evidence="6" id="KW-0175">Coiled coil</keyword>